<protein>
    <submittedName>
        <fullName evidence="2">Uncharacterized protein</fullName>
    </submittedName>
</protein>
<accession>A0AAU9LS53</accession>
<sequence>MWAISELSSRVAGFGGFGGRCGGLVAAGGASSDFYLRPPPSRLVQILTIDFLRQELELGTKVMDDLDMHDIENNYLDEENHQFGSNDSEILHNEENQSETQVMDDLDMNDIGNDHYNEENPQFSSGDSEIMHNDENQLETQDNSNTDIGDSYRMMLLISSCYCILFL</sequence>
<proteinExistence type="predicted"/>
<evidence type="ECO:0000313" key="2">
    <source>
        <dbReference type="EMBL" id="CAH1412455.1"/>
    </source>
</evidence>
<evidence type="ECO:0000256" key="1">
    <source>
        <dbReference type="SAM" id="MobiDB-lite"/>
    </source>
</evidence>
<feature type="region of interest" description="Disordered" evidence="1">
    <location>
        <begin position="107"/>
        <end position="130"/>
    </location>
</feature>
<comment type="caution">
    <text evidence="2">The sequence shown here is derived from an EMBL/GenBank/DDBJ whole genome shotgun (WGS) entry which is preliminary data.</text>
</comment>
<reference evidence="2 3" key="1">
    <citation type="submission" date="2022-01" db="EMBL/GenBank/DDBJ databases">
        <authorList>
            <person name="Xiong W."/>
            <person name="Schranz E."/>
        </authorList>
    </citation>
    <scope>NUCLEOTIDE SEQUENCE [LARGE SCALE GENOMIC DNA]</scope>
</reference>
<dbReference type="AlphaFoldDB" id="A0AAU9LS53"/>
<dbReference type="EMBL" id="CAKMRJ010000001">
    <property type="protein sequence ID" value="CAH1412455.1"/>
    <property type="molecule type" value="Genomic_DNA"/>
</dbReference>
<keyword evidence="3" id="KW-1185">Reference proteome</keyword>
<name>A0AAU9LS53_9ASTR</name>
<evidence type="ECO:0000313" key="3">
    <source>
        <dbReference type="Proteomes" id="UP001157418"/>
    </source>
</evidence>
<dbReference type="Proteomes" id="UP001157418">
    <property type="component" value="Unassembled WGS sequence"/>
</dbReference>
<gene>
    <name evidence="2" type="ORF">LVIROSA_LOCUS468</name>
</gene>
<organism evidence="2 3">
    <name type="scientific">Lactuca virosa</name>
    <dbReference type="NCBI Taxonomy" id="75947"/>
    <lineage>
        <taxon>Eukaryota</taxon>
        <taxon>Viridiplantae</taxon>
        <taxon>Streptophyta</taxon>
        <taxon>Embryophyta</taxon>
        <taxon>Tracheophyta</taxon>
        <taxon>Spermatophyta</taxon>
        <taxon>Magnoliopsida</taxon>
        <taxon>eudicotyledons</taxon>
        <taxon>Gunneridae</taxon>
        <taxon>Pentapetalae</taxon>
        <taxon>asterids</taxon>
        <taxon>campanulids</taxon>
        <taxon>Asterales</taxon>
        <taxon>Asteraceae</taxon>
        <taxon>Cichorioideae</taxon>
        <taxon>Cichorieae</taxon>
        <taxon>Lactucinae</taxon>
        <taxon>Lactuca</taxon>
    </lineage>
</organism>